<evidence type="ECO:0000313" key="4">
    <source>
        <dbReference type="Proteomes" id="UP000290407"/>
    </source>
</evidence>
<dbReference type="GO" id="GO:0051607">
    <property type="term" value="P:defense response to virus"/>
    <property type="evidence" value="ECO:0007669"/>
    <property type="project" value="UniProtKB-KW"/>
</dbReference>
<dbReference type="InterPro" id="IPR013410">
    <property type="entry name" value="CRISPR-assoc_RAMP_Cmr4"/>
</dbReference>
<evidence type="ECO:0000313" key="3">
    <source>
        <dbReference type="EMBL" id="RYC70036.1"/>
    </source>
</evidence>
<sequence length="290" mass="32332">MPASTCDWYLITCLTHLHAGRGDTNYDIVDKEVQRDPINELPVIHASSLKGALREWFRQELPGETDKKDSDVVNTIFGNDTKRGNSTQLGQGTHQFFEGRLLALPVRCSHLPFMLATSKTLLIDCLTQLTEFGLAYEPAQSIIDALNARPEPVEGHPLALTTRSFTEQDELMLDDYTARTGAPIPALNTLLGFTSGDIALFHDTDLKELAGRLPVIARNNLENGRSVNLWYEEIVPRQTRFTFLVRHPHNQNTFYDTLHTAGRPVQIGANATIGYGQCTMTRLPTNTLVS</sequence>
<gene>
    <name evidence="3" type="primary">cmr4</name>
    <name evidence="3" type="ORF">EQG79_09200</name>
</gene>
<dbReference type="PANTHER" id="PTHR36700:SF1">
    <property type="entry name" value="CRISPR SYSTEM CMR SUBUNIT CMR4"/>
    <property type="match status" value="1"/>
</dbReference>
<accession>A0A4Q2ULD6</accession>
<dbReference type="InterPro" id="IPR005537">
    <property type="entry name" value="RAMP_III_fam"/>
</dbReference>
<dbReference type="AlphaFoldDB" id="A0A4Q2ULD6"/>
<reference evidence="3 4" key="1">
    <citation type="submission" date="2019-01" db="EMBL/GenBank/DDBJ databases">
        <title>Spirosoma flava sp. nov., a propanil-degrading bacterium isolated from herbicide-contaminated soil.</title>
        <authorList>
            <person name="Zhang L."/>
            <person name="Jiang J.-D."/>
        </authorList>
    </citation>
    <scope>NUCLEOTIDE SEQUENCE [LARGE SCALE GENOMIC DNA]</scope>
    <source>
        <strain evidence="3 4">TY50</strain>
    </source>
</reference>
<dbReference type="NCBIfam" id="TIGR02580">
    <property type="entry name" value="cas_RAMP_Cmr4"/>
    <property type="match status" value="1"/>
</dbReference>
<feature type="domain" description="CRISPR type III-associated protein" evidence="2">
    <location>
        <begin position="11"/>
        <end position="278"/>
    </location>
</feature>
<evidence type="ECO:0000259" key="2">
    <source>
        <dbReference type="Pfam" id="PF03787"/>
    </source>
</evidence>
<dbReference type="EMBL" id="SBLB01000002">
    <property type="protein sequence ID" value="RYC70036.1"/>
    <property type="molecule type" value="Genomic_DNA"/>
</dbReference>
<organism evidence="3 4">
    <name type="scientific">Spirosoma sordidisoli</name>
    <dbReference type="NCBI Taxonomy" id="2502893"/>
    <lineage>
        <taxon>Bacteria</taxon>
        <taxon>Pseudomonadati</taxon>
        <taxon>Bacteroidota</taxon>
        <taxon>Cytophagia</taxon>
        <taxon>Cytophagales</taxon>
        <taxon>Cytophagaceae</taxon>
        <taxon>Spirosoma</taxon>
    </lineage>
</organism>
<dbReference type="RefSeq" id="WP_129601264.1">
    <property type="nucleotide sequence ID" value="NZ_SBLB01000002.1"/>
</dbReference>
<dbReference type="Proteomes" id="UP000290407">
    <property type="component" value="Unassembled WGS sequence"/>
</dbReference>
<comment type="caution">
    <text evidence="3">The sequence shown here is derived from an EMBL/GenBank/DDBJ whole genome shotgun (WGS) entry which is preliminary data.</text>
</comment>
<name>A0A4Q2ULD6_9BACT</name>
<protein>
    <submittedName>
        <fullName evidence="3">Type III-B CRISPR module RAMP protein Cmr4</fullName>
    </submittedName>
</protein>
<keyword evidence="4" id="KW-1185">Reference proteome</keyword>
<dbReference type="PANTHER" id="PTHR36700">
    <property type="entry name" value="CRISPR SYSTEM CMR SUBUNIT CMR4"/>
    <property type="match status" value="1"/>
</dbReference>
<proteinExistence type="predicted"/>
<keyword evidence="1" id="KW-0051">Antiviral defense</keyword>
<evidence type="ECO:0000256" key="1">
    <source>
        <dbReference type="ARBA" id="ARBA00023118"/>
    </source>
</evidence>
<dbReference type="Pfam" id="PF03787">
    <property type="entry name" value="RAMPs"/>
    <property type="match status" value="1"/>
</dbReference>